<dbReference type="Proteomes" id="UP001150581">
    <property type="component" value="Unassembled WGS sequence"/>
</dbReference>
<feature type="non-terminal residue" evidence="1">
    <location>
        <position position="156"/>
    </location>
</feature>
<reference evidence="1" key="1">
    <citation type="submission" date="2022-07" db="EMBL/GenBank/DDBJ databases">
        <title>Phylogenomic reconstructions and comparative analyses of Kickxellomycotina fungi.</title>
        <authorList>
            <person name="Reynolds N.K."/>
            <person name="Stajich J.E."/>
            <person name="Barry K."/>
            <person name="Grigoriev I.V."/>
            <person name="Crous P."/>
            <person name="Smith M.E."/>
        </authorList>
    </citation>
    <scope>NUCLEOTIDE SEQUENCE</scope>
    <source>
        <strain evidence="1">Benny 63K</strain>
    </source>
</reference>
<protein>
    <submittedName>
        <fullName evidence="1">Syntaxin-6</fullName>
    </submittedName>
</protein>
<accession>A0ACC1I0A3</accession>
<gene>
    <name evidence="1" type="primary">STX6</name>
    <name evidence="1" type="ORF">LPJ66_010739</name>
</gene>
<proteinExistence type="predicted"/>
<dbReference type="EMBL" id="JANBPG010002935">
    <property type="protein sequence ID" value="KAJ1884171.1"/>
    <property type="molecule type" value="Genomic_DNA"/>
</dbReference>
<name>A0ACC1I0A3_9FUNG</name>
<keyword evidence="2" id="KW-1185">Reference proteome</keyword>
<evidence type="ECO:0000313" key="2">
    <source>
        <dbReference type="Proteomes" id="UP001150581"/>
    </source>
</evidence>
<evidence type="ECO:0000313" key="1">
    <source>
        <dbReference type="EMBL" id="KAJ1884171.1"/>
    </source>
</evidence>
<comment type="caution">
    <text evidence="1">The sequence shown here is derived from an EMBL/GenBank/DDBJ whole genome shotgun (WGS) entry which is preliminary data.</text>
</comment>
<sequence length="156" mass="17795">MSDPFIIVQDDVVSSFEQAKPLLASWQRLNTKRRSPQEENEFQFMTDELHSSLKSIDTDLDDLQETIAVASDFPEDYGLSPAKLAERQKFVTTKQRAIEDMRRTLNQPPPQITPMRAQGGGRAQSEHLALEVSNHQGQQQMLMEQQDEQFDSMLGT</sequence>
<organism evidence="1 2">
    <name type="scientific">Kickxella alabastrina</name>
    <dbReference type="NCBI Taxonomy" id="61397"/>
    <lineage>
        <taxon>Eukaryota</taxon>
        <taxon>Fungi</taxon>
        <taxon>Fungi incertae sedis</taxon>
        <taxon>Zoopagomycota</taxon>
        <taxon>Kickxellomycotina</taxon>
        <taxon>Kickxellomycetes</taxon>
        <taxon>Kickxellales</taxon>
        <taxon>Kickxellaceae</taxon>
        <taxon>Kickxella</taxon>
    </lineage>
</organism>